<feature type="domain" description="Phosphatidylinositol transfer protein N-terminal" evidence="1">
    <location>
        <begin position="1"/>
        <end position="242"/>
    </location>
</feature>
<protein>
    <submittedName>
        <fullName evidence="2">Phosphatidylinositol transfer protein</fullName>
    </submittedName>
</protein>
<dbReference type="Pfam" id="PF02121">
    <property type="entry name" value="IP_trans"/>
    <property type="match status" value="1"/>
</dbReference>
<dbReference type="AlphaFoldDB" id="A0A8J6E0R4"/>
<accession>A0A8J6E0R4</accession>
<keyword evidence="3" id="KW-1185">Reference proteome</keyword>
<reference evidence="2" key="1">
    <citation type="submission" date="2021-05" db="EMBL/GenBank/DDBJ databases">
        <title>A free-living protist that lacks canonical eukaryotic 1 DNA replication and segregation systems.</title>
        <authorList>
            <person name="Salas-Leiva D.E."/>
            <person name="Tromer E.C."/>
            <person name="Curtis B.A."/>
            <person name="Jerlstrom-Hultqvist J."/>
            <person name="Kolisko M."/>
            <person name="Yi Z."/>
            <person name="Salas-Leiva J.S."/>
            <person name="Gallot-Lavallee L."/>
            <person name="Kops G.J.P.L."/>
            <person name="Archibald J.M."/>
            <person name="Simpson A.G.B."/>
            <person name="Roger A.J."/>
        </authorList>
    </citation>
    <scope>NUCLEOTIDE SEQUENCE</scope>
    <source>
        <strain evidence="2">BICM</strain>
    </source>
</reference>
<dbReference type="SUPFAM" id="SSF55961">
    <property type="entry name" value="Bet v1-like"/>
    <property type="match status" value="1"/>
</dbReference>
<dbReference type="GO" id="GO:0005548">
    <property type="term" value="F:phospholipid transporter activity"/>
    <property type="evidence" value="ECO:0007669"/>
    <property type="project" value="InterPro"/>
</dbReference>
<dbReference type="Proteomes" id="UP000717585">
    <property type="component" value="Unassembled WGS sequence"/>
</dbReference>
<evidence type="ECO:0000259" key="1">
    <source>
        <dbReference type="Pfam" id="PF02121"/>
    </source>
</evidence>
<evidence type="ECO:0000313" key="3">
    <source>
        <dbReference type="Proteomes" id="UP000717585"/>
    </source>
</evidence>
<proteinExistence type="predicted"/>
<dbReference type="PANTHER" id="PTHR10658:SF11">
    <property type="entry name" value="VIBRATOR, ISOFORM B"/>
    <property type="match status" value="1"/>
</dbReference>
<organism evidence="2 3">
    <name type="scientific">Carpediemonas membranifera</name>
    <dbReference type="NCBI Taxonomy" id="201153"/>
    <lineage>
        <taxon>Eukaryota</taxon>
        <taxon>Metamonada</taxon>
        <taxon>Carpediemonas-like organisms</taxon>
        <taxon>Carpediemonas</taxon>
    </lineage>
</organism>
<gene>
    <name evidence="2" type="ORF">J8273_5152</name>
</gene>
<sequence>MHIREFRIPMPLDLEQYYLAQMYMNARAPIEDSADGGSMEILVPSTPRVDEETGQDYIYTHKVFHISTFLPKWVRILLPGAAKVDAFETSFAQYPELVRTEYYCPLLRKHFKLVVLSSHYADDNCGQHNALHLSEKDLARRSVDVIDILEDDLPEDEFEEEFAPDKWPTRLEPGWRDREGVMTAYKVVKIKVGIIGFQNRLERFLLYLIRNQFLKYHQKSFAWKPYWRDMTIDDVRAMELKTTSELHARFGGRDDGGIGRTAASVL</sequence>
<dbReference type="InterPro" id="IPR055261">
    <property type="entry name" value="PI_transfer_N"/>
</dbReference>
<comment type="caution">
    <text evidence="2">The sequence shown here is derived from an EMBL/GenBank/DDBJ whole genome shotgun (WGS) entry which is preliminary data.</text>
</comment>
<dbReference type="PANTHER" id="PTHR10658">
    <property type="entry name" value="PHOSPHATIDYLINOSITOL TRANSFER PROTEIN"/>
    <property type="match status" value="1"/>
</dbReference>
<name>A0A8J6E0R4_9EUKA</name>
<dbReference type="InterPro" id="IPR001666">
    <property type="entry name" value="PI_transfer"/>
</dbReference>
<dbReference type="EMBL" id="JAHDYR010000038">
    <property type="protein sequence ID" value="KAG9392171.1"/>
    <property type="molecule type" value="Genomic_DNA"/>
</dbReference>
<dbReference type="InterPro" id="IPR023393">
    <property type="entry name" value="START-like_dom_sf"/>
</dbReference>
<dbReference type="Gene3D" id="3.30.530.20">
    <property type="match status" value="1"/>
</dbReference>
<dbReference type="OrthoDB" id="18453at2759"/>
<evidence type="ECO:0000313" key="2">
    <source>
        <dbReference type="EMBL" id="KAG9392171.1"/>
    </source>
</evidence>